<dbReference type="Pfam" id="PF25907">
    <property type="entry name" value="DUF7962"/>
    <property type="match status" value="1"/>
</dbReference>
<dbReference type="InterPro" id="IPR004045">
    <property type="entry name" value="Glutathione_S-Trfase_N"/>
</dbReference>
<comment type="caution">
    <text evidence="3">The sequence shown here is derived from an EMBL/GenBank/DDBJ whole genome shotgun (WGS) entry which is preliminary data.</text>
</comment>
<dbReference type="InterPro" id="IPR036249">
    <property type="entry name" value="Thioredoxin-like_sf"/>
</dbReference>
<dbReference type="Gene3D" id="3.40.30.110">
    <property type="match status" value="2"/>
</dbReference>
<name>A0AAN6H278_9PEZI</name>
<dbReference type="InterPro" id="IPR036282">
    <property type="entry name" value="Glutathione-S-Trfase_C_sf"/>
</dbReference>
<evidence type="ECO:0000259" key="1">
    <source>
        <dbReference type="Pfam" id="PF13417"/>
    </source>
</evidence>
<dbReference type="Pfam" id="PF13417">
    <property type="entry name" value="GST_N_3"/>
    <property type="match status" value="1"/>
</dbReference>
<gene>
    <name evidence="3" type="ORF">LTR91_024193</name>
</gene>
<dbReference type="SUPFAM" id="SSF52833">
    <property type="entry name" value="Thioredoxin-like"/>
    <property type="match status" value="1"/>
</dbReference>
<reference evidence="3" key="1">
    <citation type="submission" date="2023-06" db="EMBL/GenBank/DDBJ databases">
        <title>Black Yeasts Isolated from many extreme environments.</title>
        <authorList>
            <person name="Coleine C."/>
            <person name="Stajich J.E."/>
            <person name="Selbmann L."/>
        </authorList>
    </citation>
    <scope>NUCLEOTIDE SEQUENCE</scope>
    <source>
        <strain evidence="3">CCFEE 5200</strain>
    </source>
</reference>
<evidence type="ECO:0000259" key="2">
    <source>
        <dbReference type="Pfam" id="PF25907"/>
    </source>
</evidence>
<evidence type="ECO:0000313" key="4">
    <source>
        <dbReference type="Proteomes" id="UP001175353"/>
    </source>
</evidence>
<dbReference type="InterPro" id="IPR058268">
    <property type="entry name" value="DUF7962"/>
</dbReference>
<feature type="domain" description="DUF7962" evidence="2">
    <location>
        <begin position="131"/>
        <end position="225"/>
    </location>
</feature>
<protein>
    <recommendedName>
        <fullName evidence="5">GST N-terminal domain-containing protein</fullName>
    </recommendedName>
</protein>
<proteinExistence type="predicted"/>
<keyword evidence="4" id="KW-1185">Reference proteome</keyword>
<feature type="domain" description="GST N-terminal" evidence="1">
    <location>
        <begin position="31"/>
        <end position="93"/>
    </location>
</feature>
<dbReference type="SUPFAM" id="SSF47616">
    <property type="entry name" value="GST C-terminal domain-like"/>
    <property type="match status" value="1"/>
</dbReference>
<dbReference type="Proteomes" id="UP001175353">
    <property type="component" value="Unassembled WGS sequence"/>
</dbReference>
<evidence type="ECO:0008006" key="5">
    <source>
        <dbReference type="Google" id="ProtNLM"/>
    </source>
</evidence>
<evidence type="ECO:0000313" key="3">
    <source>
        <dbReference type="EMBL" id="KAK0952810.1"/>
    </source>
</evidence>
<dbReference type="EMBL" id="JAUJLE010000588">
    <property type="protein sequence ID" value="KAK0952810.1"/>
    <property type="molecule type" value="Genomic_DNA"/>
</dbReference>
<sequence>MSHSIIHFDYGMTRPLPQRQKRSLITTRLLPYGQKTKLLLTAAGVKYKKCDQPVVLPRPDLEALGITYRRIPLLAVGKDVYADSALIIDLITSKLATSGAVATSPADKAFETWGNVTFVEMLGIIPPQALTPEFVKDRETIFPLVKRSDLKSLRPSTVAGFQSRCREVEERFLADGSGPYIKGDKLSLADIHFIWCVRWGMKDLGAANEAGCGKDAFPKLWKMIESLPPAEPEVLGSEEALKTIKEGKFFADAPTSVMKGDPLGLSAGTPVTIESADAKPGAHVQVGKLVGTSPSEVVLDVGNDGVRLHFPRIGYIVRAQ</sequence>
<dbReference type="CDD" id="cd00299">
    <property type="entry name" value="GST_C_family"/>
    <property type="match status" value="1"/>
</dbReference>
<accession>A0AAN6H278</accession>
<dbReference type="AlphaFoldDB" id="A0AAN6H278"/>
<organism evidence="3 4">
    <name type="scientific">Friedmanniomyces endolithicus</name>
    <dbReference type="NCBI Taxonomy" id="329885"/>
    <lineage>
        <taxon>Eukaryota</taxon>
        <taxon>Fungi</taxon>
        <taxon>Dikarya</taxon>
        <taxon>Ascomycota</taxon>
        <taxon>Pezizomycotina</taxon>
        <taxon>Dothideomycetes</taxon>
        <taxon>Dothideomycetidae</taxon>
        <taxon>Mycosphaerellales</taxon>
        <taxon>Teratosphaeriaceae</taxon>
        <taxon>Friedmanniomyces</taxon>
    </lineage>
</organism>